<accession>A0A917W513</accession>
<dbReference type="PROSITE" id="PS50011">
    <property type="entry name" value="PROTEIN_KINASE_DOM"/>
    <property type="match status" value="1"/>
</dbReference>
<reference evidence="3" key="2">
    <citation type="submission" date="2020-09" db="EMBL/GenBank/DDBJ databases">
        <authorList>
            <person name="Sun Q."/>
            <person name="Ohkuma M."/>
        </authorList>
    </citation>
    <scope>NUCLEOTIDE SEQUENCE</scope>
    <source>
        <strain evidence="3">JCM 15325</strain>
    </source>
</reference>
<dbReference type="AlphaFoldDB" id="A0A917W513"/>
<dbReference type="GO" id="GO:0004674">
    <property type="term" value="F:protein serine/threonine kinase activity"/>
    <property type="evidence" value="ECO:0007669"/>
    <property type="project" value="TreeGrafter"/>
</dbReference>
<keyword evidence="1" id="KW-0472">Membrane</keyword>
<organism evidence="3 4">
    <name type="scientific">Sporolactobacillus putidus</name>
    <dbReference type="NCBI Taxonomy" id="492735"/>
    <lineage>
        <taxon>Bacteria</taxon>
        <taxon>Bacillati</taxon>
        <taxon>Bacillota</taxon>
        <taxon>Bacilli</taxon>
        <taxon>Bacillales</taxon>
        <taxon>Sporolactobacillaceae</taxon>
        <taxon>Sporolactobacillus</taxon>
    </lineage>
</organism>
<protein>
    <recommendedName>
        <fullName evidence="2">Protein kinase domain-containing protein</fullName>
    </recommendedName>
</protein>
<feature type="domain" description="Protein kinase" evidence="2">
    <location>
        <begin position="24"/>
        <end position="271"/>
    </location>
</feature>
<dbReference type="RefSeq" id="WP_229727641.1">
    <property type="nucleotide sequence ID" value="NZ_BMOK01000018.1"/>
</dbReference>
<evidence type="ECO:0000313" key="3">
    <source>
        <dbReference type="EMBL" id="GGL64229.1"/>
    </source>
</evidence>
<keyword evidence="1" id="KW-1133">Transmembrane helix</keyword>
<reference evidence="3" key="1">
    <citation type="journal article" date="2014" name="Int. J. Syst. Evol. Microbiol.">
        <title>Complete genome sequence of Corynebacterium casei LMG S-19264T (=DSM 44701T), isolated from a smear-ripened cheese.</title>
        <authorList>
            <consortium name="US DOE Joint Genome Institute (JGI-PGF)"/>
            <person name="Walter F."/>
            <person name="Albersmeier A."/>
            <person name="Kalinowski J."/>
            <person name="Ruckert C."/>
        </authorList>
    </citation>
    <scope>NUCLEOTIDE SEQUENCE</scope>
    <source>
        <strain evidence="3">JCM 15325</strain>
    </source>
</reference>
<comment type="caution">
    <text evidence="3">The sequence shown here is derived from an EMBL/GenBank/DDBJ whole genome shotgun (WGS) entry which is preliminary data.</text>
</comment>
<dbReference type="Proteomes" id="UP000654670">
    <property type="component" value="Unassembled WGS sequence"/>
</dbReference>
<proteinExistence type="predicted"/>
<dbReference type="GO" id="GO:0005737">
    <property type="term" value="C:cytoplasm"/>
    <property type="evidence" value="ECO:0007669"/>
    <property type="project" value="TreeGrafter"/>
</dbReference>
<dbReference type="SUPFAM" id="SSF56112">
    <property type="entry name" value="Protein kinase-like (PK-like)"/>
    <property type="match status" value="1"/>
</dbReference>
<dbReference type="InterPro" id="IPR000719">
    <property type="entry name" value="Prot_kinase_dom"/>
</dbReference>
<dbReference type="GO" id="GO:0005524">
    <property type="term" value="F:ATP binding"/>
    <property type="evidence" value="ECO:0007669"/>
    <property type="project" value="InterPro"/>
</dbReference>
<dbReference type="EMBL" id="BMOK01000018">
    <property type="protein sequence ID" value="GGL64229.1"/>
    <property type="molecule type" value="Genomic_DNA"/>
</dbReference>
<evidence type="ECO:0000259" key="2">
    <source>
        <dbReference type="PROSITE" id="PS50011"/>
    </source>
</evidence>
<feature type="transmembrane region" description="Helical" evidence="1">
    <location>
        <begin position="284"/>
        <end position="308"/>
    </location>
</feature>
<dbReference type="PANTHER" id="PTHR44167:SF31">
    <property type="entry name" value="PROTEIN CBG02007"/>
    <property type="match status" value="1"/>
</dbReference>
<sequence length="309" mass="34737">MTDRDDLRFDAGTVLTGKWHGHRYQIVRRLGSGAQGMVYLARACERKVAVKMAKDRASLISEVNVLKKLETLRGEPLGPSLFDSDDWIVNGRTIGFCAMEYLEGTPLQEALKRTSFDWTVVYLVQLLKHLQRLHETGHVFGDLKPENLMLMNPGHSVRFLDFGGATRIGRSVREYTVFFDRGYWGLGTRKAEPGYDLFACGMIMIYAALGHRFEKKGQGEGQLLQVIRTLPRLAPYQAVLAKALKGRYVSADQMRRDLLNHIMEKQEAPAACGKRSRSRANAGGGWLGAWVTASCIMTAYVLFVIVYVM</sequence>
<keyword evidence="4" id="KW-1185">Reference proteome</keyword>
<evidence type="ECO:0000256" key="1">
    <source>
        <dbReference type="SAM" id="Phobius"/>
    </source>
</evidence>
<dbReference type="PANTHER" id="PTHR44167">
    <property type="entry name" value="OVARIAN-SPECIFIC SERINE/THREONINE-PROTEIN KINASE LOK-RELATED"/>
    <property type="match status" value="1"/>
</dbReference>
<name>A0A917W513_9BACL</name>
<dbReference type="Pfam" id="PF00069">
    <property type="entry name" value="Pkinase"/>
    <property type="match status" value="1"/>
</dbReference>
<dbReference type="SMART" id="SM00220">
    <property type="entry name" value="S_TKc"/>
    <property type="match status" value="1"/>
</dbReference>
<keyword evidence="1" id="KW-0812">Transmembrane</keyword>
<dbReference type="InterPro" id="IPR011009">
    <property type="entry name" value="Kinase-like_dom_sf"/>
</dbReference>
<dbReference type="Gene3D" id="1.10.510.10">
    <property type="entry name" value="Transferase(Phosphotransferase) domain 1"/>
    <property type="match status" value="1"/>
</dbReference>
<evidence type="ECO:0000313" key="4">
    <source>
        <dbReference type="Proteomes" id="UP000654670"/>
    </source>
</evidence>
<gene>
    <name evidence="3" type="ORF">GCM10007968_30210</name>
</gene>